<dbReference type="InterPro" id="IPR011990">
    <property type="entry name" value="TPR-like_helical_dom_sf"/>
</dbReference>
<accession>M2R4B9</accession>
<reference evidence="3 4" key="1">
    <citation type="journal article" date="2012" name="Proc. Natl. Acad. Sci. U.S.A.">
        <title>Comparative genomics of Ceriporiopsis subvermispora and Phanerochaete chrysosporium provide insight into selective ligninolysis.</title>
        <authorList>
            <person name="Fernandez-Fueyo E."/>
            <person name="Ruiz-Duenas F.J."/>
            <person name="Ferreira P."/>
            <person name="Floudas D."/>
            <person name="Hibbett D.S."/>
            <person name="Canessa P."/>
            <person name="Larrondo L.F."/>
            <person name="James T.Y."/>
            <person name="Seelenfreund D."/>
            <person name="Lobos S."/>
            <person name="Polanco R."/>
            <person name="Tello M."/>
            <person name="Honda Y."/>
            <person name="Watanabe T."/>
            <person name="Watanabe T."/>
            <person name="Ryu J.S."/>
            <person name="Kubicek C.P."/>
            <person name="Schmoll M."/>
            <person name="Gaskell J."/>
            <person name="Hammel K.E."/>
            <person name="St John F.J."/>
            <person name="Vanden Wymelenberg A."/>
            <person name="Sabat G."/>
            <person name="Splinter BonDurant S."/>
            <person name="Syed K."/>
            <person name="Yadav J.S."/>
            <person name="Doddapaneni H."/>
            <person name="Subramanian V."/>
            <person name="Lavin J.L."/>
            <person name="Oguiza J.A."/>
            <person name="Perez G."/>
            <person name="Pisabarro A.G."/>
            <person name="Ramirez L."/>
            <person name="Santoyo F."/>
            <person name="Master E."/>
            <person name="Coutinho P.M."/>
            <person name="Henrissat B."/>
            <person name="Lombard V."/>
            <person name="Magnuson J.K."/>
            <person name="Kuees U."/>
            <person name="Hori C."/>
            <person name="Igarashi K."/>
            <person name="Samejima M."/>
            <person name="Held B.W."/>
            <person name="Barry K.W."/>
            <person name="LaButti K.M."/>
            <person name="Lapidus A."/>
            <person name="Lindquist E.A."/>
            <person name="Lucas S.M."/>
            <person name="Riley R."/>
            <person name="Salamov A.A."/>
            <person name="Hoffmeister D."/>
            <person name="Schwenk D."/>
            <person name="Hadar Y."/>
            <person name="Yarden O."/>
            <person name="de Vries R.P."/>
            <person name="Wiebenga A."/>
            <person name="Stenlid J."/>
            <person name="Eastwood D."/>
            <person name="Grigoriev I.V."/>
            <person name="Berka R.M."/>
            <person name="Blanchette R.A."/>
            <person name="Kersten P."/>
            <person name="Martinez A.T."/>
            <person name="Vicuna R."/>
            <person name="Cullen D."/>
        </authorList>
    </citation>
    <scope>NUCLEOTIDE SEQUENCE [LARGE SCALE GENOMIC DNA]</scope>
    <source>
        <strain evidence="3 4">B</strain>
    </source>
</reference>
<dbReference type="EMBL" id="KB445807">
    <property type="protein sequence ID" value="EMD33047.1"/>
    <property type="molecule type" value="Genomic_DNA"/>
</dbReference>
<feature type="region of interest" description="Disordered" evidence="2">
    <location>
        <begin position="269"/>
        <end position="401"/>
    </location>
</feature>
<name>M2R4B9_CERS8</name>
<dbReference type="InterPro" id="IPR051864">
    <property type="entry name" value="NCF2_NOXA1"/>
</dbReference>
<organism evidence="3 4">
    <name type="scientific">Ceriporiopsis subvermispora (strain B)</name>
    <name type="common">White-rot fungus</name>
    <name type="synonym">Gelatoporia subvermispora</name>
    <dbReference type="NCBI Taxonomy" id="914234"/>
    <lineage>
        <taxon>Eukaryota</taxon>
        <taxon>Fungi</taxon>
        <taxon>Dikarya</taxon>
        <taxon>Basidiomycota</taxon>
        <taxon>Agaricomycotina</taxon>
        <taxon>Agaricomycetes</taxon>
        <taxon>Polyporales</taxon>
        <taxon>Gelatoporiaceae</taxon>
        <taxon>Gelatoporia</taxon>
    </lineage>
</organism>
<evidence type="ECO:0000313" key="3">
    <source>
        <dbReference type="EMBL" id="EMD33047.1"/>
    </source>
</evidence>
<dbReference type="PANTHER" id="PTHR15175">
    <property type="entry name" value="NEUTROPHIL CYTOSOLIC FACTOR 2, NEUTROPHIL NADPH OXIDASE FACTOR 2"/>
    <property type="match status" value="1"/>
</dbReference>
<dbReference type="PROSITE" id="PS50005">
    <property type="entry name" value="TPR"/>
    <property type="match status" value="1"/>
</dbReference>
<dbReference type="OrthoDB" id="9450131at2759"/>
<dbReference type="STRING" id="914234.M2R4B9"/>
<protein>
    <submittedName>
        <fullName evidence="3">Uncharacterized protein</fullName>
    </submittedName>
</protein>
<dbReference type="SMART" id="SM00028">
    <property type="entry name" value="TPR"/>
    <property type="match status" value="2"/>
</dbReference>
<dbReference type="Proteomes" id="UP000016930">
    <property type="component" value="Unassembled WGS sequence"/>
</dbReference>
<evidence type="ECO:0000256" key="2">
    <source>
        <dbReference type="SAM" id="MobiDB-lite"/>
    </source>
</evidence>
<dbReference type="SUPFAM" id="SSF48452">
    <property type="entry name" value="TPR-like"/>
    <property type="match status" value="1"/>
</dbReference>
<keyword evidence="1" id="KW-0802">TPR repeat</keyword>
<proteinExistence type="predicted"/>
<evidence type="ECO:0000313" key="4">
    <source>
        <dbReference type="Proteomes" id="UP000016930"/>
    </source>
</evidence>
<feature type="compositionally biased region" description="Basic and acidic residues" evidence="2">
    <location>
        <begin position="364"/>
        <end position="373"/>
    </location>
</feature>
<dbReference type="Gene3D" id="1.25.40.10">
    <property type="entry name" value="Tetratricopeptide repeat domain"/>
    <property type="match status" value="1"/>
</dbReference>
<sequence>MSLKAELEMWAQALAAYDAQDFDRSLSLFSQIADSSKILFNIGIIYATLGEHEAAIDQFDAAVQLDQYLAVAYFQLGVSHFLLNAFPAARAAFSAAHTHLRGNPRIEYAQLGLGFTLHEAEVLFNAGLACLRQAELDPNSRYGGNTGGAAMGVGLAQEGLDWLRKAWDAAQDAERGKGPREEHRVIEEALRDRGVGYTVFSVPVGVLYRPAESKIKNAKAKDYLGKAKLVAASDELDVTTEFSGIARLRQGITPSGVYIDEATGLQRARTLGGPAPDRDRSLDPEPALQRAKTTINTVTLGGAGSRSGPASPVRDPIDVPRAGPVGLARSNTMAPRAPMDSGMGMGAGMGMGMGMGATRGLSIRRSDPRDRELPPQPQPQPPVRESSAYSPDTERDRRGRVTEFYDDYIDAYSERSAAPSMARSKSMGGEAA</sequence>
<dbReference type="HOGENOM" id="CLU_020375_0_0_1"/>
<keyword evidence="4" id="KW-1185">Reference proteome</keyword>
<dbReference type="InterPro" id="IPR019734">
    <property type="entry name" value="TPR_rpt"/>
</dbReference>
<feature type="compositionally biased region" description="Gly residues" evidence="2">
    <location>
        <begin position="343"/>
        <end position="357"/>
    </location>
</feature>
<dbReference type="AlphaFoldDB" id="M2R4B9"/>
<dbReference type="PANTHER" id="PTHR15175:SF0">
    <property type="entry name" value="SH3 DOMAIN-CONTAINING PROTEIN C23A1.17"/>
    <property type="match status" value="1"/>
</dbReference>
<gene>
    <name evidence="3" type="ORF">CERSUDRAFT_118119</name>
</gene>
<evidence type="ECO:0000256" key="1">
    <source>
        <dbReference type="PROSITE-ProRule" id="PRU00339"/>
    </source>
</evidence>
<feature type="compositionally biased region" description="Basic and acidic residues" evidence="2">
    <location>
        <begin position="392"/>
        <end position="401"/>
    </location>
</feature>
<feature type="repeat" description="TPR" evidence="1">
    <location>
        <begin position="36"/>
        <end position="69"/>
    </location>
</feature>